<gene>
    <name evidence="6" type="ORF">EV645_0900</name>
</gene>
<dbReference type="EMBL" id="SHKR01000011">
    <property type="protein sequence ID" value="RZU18701.1"/>
    <property type="molecule type" value="Genomic_DNA"/>
</dbReference>
<organism evidence="6 7">
    <name type="scientific">Kribbella rubisoli</name>
    <dbReference type="NCBI Taxonomy" id="3075929"/>
    <lineage>
        <taxon>Bacteria</taxon>
        <taxon>Bacillati</taxon>
        <taxon>Actinomycetota</taxon>
        <taxon>Actinomycetes</taxon>
        <taxon>Propionibacteriales</taxon>
        <taxon>Kribbellaceae</taxon>
        <taxon>Kribbella</taxon>
    </lineage>
</organism>
<dbReference type="InterPro" id="IPR008920">
    <property type="entry name" value="TF_FadR/GntR_C"/>
</dbReference>
<evidence type="ECO:0000256" key="4">
    <source>
        <dbReference type="SAM" id="MobiDB-lite"/>
    </source>
</evidence>
<dbReference type="InterPro" id="IPR036388">
    <property type="entry name" value="WH-like_DNA-bd_sf"/>
</dbReference>
<evidence type="ECO:0000256" key="1">
    <source>
        <dbReference type="ARBA" id="ARBA00023015"/>
    </source>
</evidence>
<dbReference type="SMART" id="SM00345">
    <property type="entry name" value="HTH_GNTR"/>
    <property type="match status" value="1"/>
</dbReference>
<dbReference type="Gene3D" id="1.10.10.10">
    <property type="entry name" value="Winged helix-like DNA-binding domain superfamily/Winged helix DNA-binding domain"/>
    <property type="match status" value="1"/>
</dbReference>
<dbReference type="InterPro" id="IPR000524">
    <property type="entry name" value="Tscrpt_reg_HTH_GntR"/>
</dbReference>
<evidence type="ECO:0000313" key="6">
    <source>
        <dbReference type="EMBL" id="RZU18701.1"/>
    </source>
</evidence>
<keyword evidence="2" id="KW-0238">DNA-binding</keyword>
<dbReference type="SUPFAM" id="SSF46785">
    <property type="entry name" value="Winged helix' DNA-binding domain"/>
    <property type="match status" value="1"/>
</dbReference>
<accession>A0A4Q7X6J8</accession>
<dbReference type="CDD" id="cd07377">
    <property type="entry name" value="WHTH_GntR"/>
    <property type="match status" value="1"/>
</dbReference>
<dbReference type="OrthoDB" id="3172099at2"/>
<dbReference type="Pfam" id="PF07729">
    <property type="entry name" value="FCD"/>
    <property type="match status" value="1"/>
</dbReference>
<sequence>MRVTDEAIDRIKQMIVAGELRPGDRLPREADLAARLGLSRNSLREAVKALALIRVLEVRQGDGTFVTSLDPSLLMETMGFVLDLHQDASVLEFFEVRRILEPAAAARAALRMADDDIAALRKMLDELGPEPSVEDLLASDVEFHKVVALGSGNRALASIIDSLRQPTYRARIWRGLTQSDAVTRTLAEHRAILDAIEGREPEVARSWATVHIAGVERWIQDAVNLDEPDRGGGVGKVRGTAAQPELRKASGGTVRPLRRATPVEY</sequence>
<comment type="caution">
    <text evidence="6">The sequence shown here is derived from an EMBL/GenBank/DDBJ whole genome shotgun (WGS) entry which is preliminary data.</text>
</comment>
<dbReference type="SMART" id="SM00895">
    <property type="entry name" value="FCD"/>
    <property type="match status" value="1"/>
</dbReference>
<dbReference type="RefSeq" id="WP_130439993.1">
    <property type="nucleotide sequence ID" value="NZ_SHKR01000011.1"/>
</dbReference>
<dbReference type="Gene3D" id="1.20.120.530">
    <property type="entry name" value="GntR ligand-binding domain-like"/>
    <property type="match status" value="1"/>
</dbReference>
<feature type="region of interest" description="Disordered" evidence="4">
    <location>
        <begin position="229"/>
        <end position="253"/>
    </location>
</feature>
<dbReference type="SUPFAM" id="SSF48008">
    <property type="entry name" value="GntR ligand-binding domain-like"/>
    <property type="match status" value="1"/>
</dbReference>
<keyword evidence="3" id="KW-0804">Transcription</keyword>
<evidence type="ECO:0000256" key="2">
    <source>
        <dbReference type="ARBA" id="ARBA00023125"/>
    </source>
</evidence>
<dbReference type="GO" id="GO:0003700">
    <property type="term" value="F:DNA-binding transcription factor activity"/>
    <property type="evidence" value="ECO:0007669"/>
    <property type="project" value="InterPro"/>
</dbReference>
<reference evidence="6 7" key="1">
    <citation type="journal article" date="2015" name="Stand. Genomic Sci.">
        <title>Genomic Encyclopedia of Bacterial and Archaeal Type Strains, Phase III: the genomes of soil and plant-associated and newly described type strains.</title>
        <authorList>
            <person name="Whitman W.B."/>
            <person name="Woyke T."/>
            <person name="Klenk H.P."/>
            <person name="Zhou Y."/>
            <person name="Lilburn T.G."/>
            <person name="Beck B.J."/>
            <person name="De Vos P."/>
            <person name="Vandamme P."/>
            <person name="Eisen J.A."/>
            <person name="Garrity G."/>
            <person name="Hugenholtz P."/>
            <person name="Kyrpides N.C."/>
        </authorList>
    </citation>
    <scope>NUCLEOTIDE SEQUENCE [LARGE SCALE GENOMIC DNA]</scope>
    <source>
        <strain evidence="6 7">VKM Ac-2540</strain>
    </source>
</reference>
<proteinExistence type="predicted"/>
<evidence type="ECO:0000256" key="3">
    <source>
        <dbReference type="ARBA" id="ARBA00023163"/>
    </source>
</evidence>
<dbReference type="AlphaFoldDB" id="A0A4Q7X6J8"/>
<dbReference type="InterPro" id="IPR036390">
    <property type="entry name" value="WH_DNA-bd_sf"/>
</dbReference>
<evidence type="ECO:0000313" key="7">
    <source>
        <dbReference type="Proteomes" id="UP000292027"/>
    </source>
</evidence>
<dbReference type="Proteomes" id="UP000292027">
    <property type="component" value="Unassembled WGS sequence"/>
</dbReference>
<protein>
    <submittedName>
        <fullName evidence="6">GntR family transcriptional regulator</fullName>
    </submittedName>
</protein>
<dbReference type="Pfam" id="PF00392">
    <property type="entry name" value="GntR"/>
    <property type="match status" value="1"/>
</dbReference>
<feature type="domain" description="HTH gntR-type" evidence="5">
    <location>
        <begin position="1"/>
        <end position="69"/>
    </location>
</feature>
<dbReference type="PROSITE" id="PS50949">
    <property type="entry name" value="HTH_GNTR"/>
    <property type="match status" value="1"/>
</dbReference>
<dbReference type="GO" id="GO:0003677">
    <property type="term" value="F:DNA binding"/>
    <property type="evidence" value="ECO:0007669"/>
    <property type="project" value="UniProtKB-KW"/>
</dbReference>
<keyword evidence="1" id="KW-0805">Transcription regulation</keyword>
<name>A0A4Q7X6J8_9ACTN</name>
<dbReference type="PANTHER" id="PTHR43537">
    <property type="entry name" value="TRANSCRIPTIONAL REGULATOR, GNTR FAMILY"/>
    <property type="match status" value="1"/>
</dbReference>
<dbReference type="PANTHER" id="PTHR43537:SF5">
    <property type="entry name" value="UXU OPERON TRANSCRIPTIONAL REGULATOR"/>
    <property type="match status" value="1"/>
</dbReference>
<evidence type="ECO:0000259" key="5">
    <source>
        <dbReference type="PROSITE" id="PS50949"/>
    </source>
</evidence>
<dbReference type="InterPro" id="IPR011711">
    <property type="entry name" value="GntR_C"/>
</dbReference>
<keyword evidence="7" id="KW-1185">Reference proteome</keyword>